<comment type="caution">
    <text evidence="4">The sequence shown here is derived from an EMBL/GenBank/DDBJ whole genome shotgun (WGS) entry which is preliminary data.</text>
</comment>
<dbReference type="Gene3D" id="2.40.10.10">
    <property type="entry name" value="Trypsin-like serine proteases"/>
    <property type="match status" value="1"/>
</dbReference>
<evidence type="ECO:0000313" key="6">
    <source>
        <dbReference type="EMBL" id="CAF1167548.1"/>
    </source>
</evidence>
<dbReference type="PROSITE" id="PS00135">
    <property type="entry name" value="TRYPSIN_SER"/>
    <property type="match status" value="1"/>
</dbReference>
<evidence type="ECO:0000313" key="9">
    <source>
        <dbReference type="EMBL" id="CAF3955738.1"/>
    </source>
</evidence>
<accession>A0A814IWU4</accession>
<dbReference type="FunFam" id="2.40.10.10:FF:000166">
    <property type="entry name" value="Trypsin"/>
    <property type="match status" value="1"/>
</dbReference>
<sequence length="248" mass="27423">MNWQGGSVQYEMNRECISDPSFEYKDGHTQMRLCCQGMPLTTAAPHFPRECGKQLYIPLERIIGGSVVLEHSWPWQVLVLGPDNMCGGALIDERHVLTAAHCIKSTQGYTVTVGLHDKDGVHFMEQEITAEKIYVHEQYDSIEITNDIAIIYLSKSVEVTDKVNFICLPGAEAGINEKVYAVGWGRTSVSGDQSAVLKQTDLKVMDCGGFWAPSQYDTNKQICANTVGATTCNGDSGGPLMYQYNGQW</sequence>
<dbReference type="EMBL" id="CAJNOL010001871">
    <property type="protein sequence ID" value="CAF1431230.1"/>
    <property type="molecule type" value="Genomic_DNA"/>
</dbReference>
<dbReference type="SMART" id="SM00020">
    <property type="entry name" value="Tryp_SPc"/>
    <property type="match status" value="1"/>
</dbReference>
<dbReference type="OrthoDB" id="10061449at2759"/>
<evidence type="ECO:0000256" key="1">
    <source>
        <dbReference type="ARBA" id="ARBA00023157"/>
    </source>
</evidence>
<dbReference type="InterPro" id="IPR033116">
    <property type="entry name" value="TRYPSIN_SER"/>
</dbReference>
<evidence type="ECO:0000313" key="5">
    <source>
        <dbReference type="EMBL" id="CAF1167318.1"/>
    </source>
</evidence>
<keyword evidence="11" id="KW-1185">Reference proteome</keyword>
<dbReference type="Pfam" id="PF00089">
    <property type="entry name" value="Trypsin"/>
    <property type="match status" value="1"/>
</dbReference>
<dbReference type="InterPro" id="IPR001254">
    <property type="entry name" value="Trypsin_dom"/>
</dbReference>
<evidence type="ECO:0000313" key="10">
    <source>
        <dbReference type="Proteomes" id="UP000663854"/>
    </source>
</evidence>
<dbReference type="EMBL" id="CAJOBE010004903">
    <property type="protein sequence ID" value="CAF3952463.1"/>
    <property type="molecule type" value="Genomic_DNA"/>
</dbReference>
<dbReference type="EMBL" id="CAJNOH010000402">
    <property type="protein sequence ID" value="CAF1028957.1"/>
    <property type="molecule type" value="Genomic_DNA"/>
</dbReference>
<proteinExistence type="predicted"/>
<keyword evidence="2" id="KW-0720">Serine protease</keyword>
<dbReference type="PROSITE" id="PS00134">
    <property type="entry name" value="TRYPSIN_HIS"/>
    <property type="match status" value="1"/>
</dbReference>
<keyword evidence="2" id="KW-0378">Hydrolase</keyword>
<dbReference type="PANTHER" id="PTHR24252">
    <property type="entry name" value="ACROSIN-RELATED"/>
    <property type="match status" value="1"/>
</dbReference>
<evidence type="ECO:0000313" key="7">
    <source>
        <dbReference type="EMBL" id="CAF1431230.1"/>
    </source>
</evidence>
<dbReference type="SUPFAM" id="SSF50494">
    <property type="entry name" value="Trypsin-like serine proteases"/>
    <property type="match status" value="1"/>
</dbReference>
<dbReference type="Proteomes" id="UP000663882">
    <property type="component" value="Unassembled WGS sequence"/>
</dbReference>
<dbReference type="PANTHER" id="PTHR24252:SF7">
    <property type="entry name" value="HYALIN"/>
    <property type="match status" value="1"/>
</dbReference>
<dbReference type="GO" id="GO:0004252">
    <property type="term" value="F:serine-type endopeptidase activity"/>
    <property type="evidence" value="ECO:0007669"/>
    <property type="project" value="InterPro"/>
</dbReference>
<dbReference type="InterPro" id="IPR009003">
    <property type="entry name" value="Peptidase_S1_PA"/>
</dbReference>
<dbReference type="InterPro" id="IPR018114">
    <property type="entry name" value="TRYPSIN_HIS"/>
</dbReference>
<dbReference type="Proteomes" id="UP000663823">
    <property type="component" value="Unassembled WGS sequence"/>
</dbReference>
<dbReference type="InterPro" id="IPR001314">
    <property type="entry name" value="Peptidase_S1A"/>
</dbReference>
<evidence type="ECO:0000256" key="2">
    <source>
        <dbReference type="RuleBase" id="RU363034"/>
    </source>
</evidence>
<evidence type="ECO:0000259" key="3">
    <source>
        <dbReference type="PROSITE" id="PS50240"/>
    </source>
</evidence>
<dbReference type="GO" id="GO:0006508">
    <property type="term" value="P:proteolysis"/>
    <property type="evidence" value="ECO:0007669"/>
    <property type="project" value="UniProtKB-KW"/>
</dbReference>
<organism evidence="4 10">
    <name type="scientific">Rotaria sordida</name>
    <dbReference type="NCBI Taxonomy" id="392033"/>
    <lineage>
        <taxon>Eukaryota</taxon>
        <taxon>Metazoa</taxon>
        <taxon>Spiralia</taxon>
        <taxon>Gnathifera</taxon>
        <taxon>Rotifera</taxon>
        <taxon>Eurotatoria</taxon>
        <taxon>Bdelloidea</taxon>
        <taxon>Philodinida</taxon>
        <taxon>Philodinidae</taxon>
        <taxon>Rotaria</taxon>
    </lineage>
</organism>
<gene>
    <name evidence="8" type="ORF">FNK824_LOCUS23305</name>
    <name evidence="7" type="ORF">JXQ802_LOCUS36447</name>
    <name evidence="9" type="ORF">OTI717_LOCUS26626</name>
    <name evidence="4" type="ORF">PYM288_LOCUS16030</name>
    <name evidence="5" type="ORF">RFH988_LOCUS22772</name>
    <name evidence="6" type="ORF">SEV965_LOCUS19327</name>
</gene>
<dbReference type="Proteomes" id="UP000663874">
    <property type="component" value="Unassembled WGS sequence"/>
</dbReference>
<protein>
    <recommendedName>
        <fullName evidence="3">Peptidase S1 domain-containing protein</fullName>
    </recommendedName>
</protein>
<dbReference type="CDD" id="cd00190">
    <property type="entry name" value="Tryp_SPc"/>
    <property type="match status" value="1"/>
</dbReference>
<feature type="domain" description="Peptidase S1" evidence="3">
    <location>
        <begin position="62"/>
        <end position="248"/>
    </location>
</feature>
<evidence type="ECO:0000313" key="4">
    <source>
        <dbReference type="EMBL" id="CAF1028957.1"/>
    </source>
</evidence>
<name>A0A814IWU4_9BILA</name>
<dbReference type="Proteomes" id="UP000663889">
    <property type="component" value="Unassembled WGS sequence"/>
</dbReference>
<dbReference type="AlphaFoldDB" id="A0A814IWU4"/>
<dbReference type="PROSITE" id="PS50240">
    <property type="entry name" value="TRYPSIN_DOM"/>
    <property type="match status" value="1"/>
</dbReference>
<keyword evidence="2" id="KW-0645">Protease</keyword>
<dbReference type="Proteomes" id="UP000663854">
    <property type="component" value="Unassembled WGS sequence"/>
</dbReference>
<dbReference type="EMBL" id="CAJNOU010001198">
    <property type="protein sequence ID" value="CAF1167548.1"/>
    <property type="molecule type" value="Genomic_DNA"/>
</dbReference>
<dbReference type="Proteomes" id="UP000663870">
    <property type="component" value="Unassembled WGS sequence"/>
</dbReference>
<keyword evidence="1" id="KW-1015">Disulfide bond</keyword>
<dbReference type="InterPro" id="IPR043504">
    <property type="entry name" value="Peptidase_S1_PA_chymotrypsin"/>
</dbReference>
<dbReference type="EMBL" id="CAJNOO010001535">
    <property type="protein sequence ID" value="CAF1167318.1"/>
    <property type="molecule type" value="Genomic_DNA"/>
</dbReference>
<evidence type="ECO:0000313" key="8">
    <source>
        <dbReference type="EMBL" id="CAF3952463.1"/>
    </source>
</evidence>
<evidence type="ECO:0000313" key="11">
    <source>
        <dbReference type="Proteomes" id="UP000663870"/>
    </source>
</evidence>
<dbReference type="EMBL" id="CAJOAX010005652">
    <property type="protein sequence ID" value="CAF3955738.1"/>
    <property type="molecule type" value="Genomic_DNA"/>
</dbReference>
<reference evidence="4" key="1">
    <citation type="submission" date="2021-02" db="EMBL/GenBank/DDBJ databases">
        <authorList>
            <person name="Nowell W R."/>
        </authorList>
    </citation>
    <scope>NUCLEOTIDE SEQUENCE</scope>
</reference>
<dbReference type="PRINTS" id="PR00722">
    <property type="entry name" value="CHYMOTRYPSIN"/>
</dbReference>